<keyword evidence="2" id="KW-1185">Reference proteome</keyword>
<name>A0ACB8CDP5_DERSI</name>
<comment type="caution">
    <text evidence="1">The sequence shown here is derived from an EMBL/GenBank/DDBJ whole genome shotgun (WGS) entry which is preliminary data.</text>
</comment>
<reference evidence="1" key="1">
    <citation type="submission" date="2020-05" db="EMBL/GenBank/DDBJ databases">
        <title>Large-scale comparative analyses of tick genomes elucidate their genetic diversity and vector capacities.</title>
        <authorList>
            <person name="Jia N."/>
            <person name="Wang J."/>
            <person name="Shi W."/>
            <person name="Du L."/>
            <person name="Sun Y."/>
            <person name="Zhan W."/>
            <person name="Jiang J."/>
            <person name="Wang Q."/>
            <person name="Zhang B."/>
            <person name="Ji P."/>
            <person name="Sakyi L.B."/>
            <person name="Cui X."/>
            <person name="Yuan T."/>
            <person name="Jiang B."/>
            <person name="Yang W."/>
            <person name="Lam T.T.-Y."/>
            <person name="Chang Q."/>
            <person name="Ding S."/>
            <person name="Wang X."/>
            <person name="Zhu J."/>
            <person name="Ruan X."/>
            <person name="Zhao L."/>
            <person name="Wei J."/>
            <person name="Que T."/>
            <person name="Du C."/>
            <person name="Cheng J."/>
            <person name="Dai P."/>
            <person name="Han X."/>
            <person name="Huang E."/>
            <person name="Gao Y."/>
            <person name="Liu J."/>
            <person name="Shao H."/>
            <person name="Ye R."/>
            <person name="Li L."/>
            <person name="Wei W."/>
            <person name="Wang X."/>
            <person name="Wang C."/>
            <person name="Yang T."/>
            <person name="Huo Q."/>
            <person name="Li W."/>
            <person name="Guo W."/>
            <person name="Chen H."/>
            <person name="Zhou L."/>
            <person name="Ni X."/>
            <person name="Tian J."/>
            <person name="Zhou Y."/>
            <person name="Sheng Y."/>
            <person name="Liu T."/>
            <person name="Pan Y."/>
            <person name="Xia L."/>
            <person name="Li J."/>
            <person name="Zhao F."/>
            <person name="Cao W."/>
        </authorList>
    </citation>
    <scope>NUCLEOTIDE SEQUENCE</scope>
    <source>
        <strain evidence="1">Dsil-2018</strain>
    </source>
</reference>
<dbReference type="EMBL" id="CM023476">
    <property type="protein sequence ID" value="KAH7940859.1"/>
    <property type="molecule type" value="Genomic_DNA"/>
</dbReference>
<organism evidence="1 2">
    <name type="scientific">Dermacentor silvarum</name>
    <name type="common">Tick</name>
    <dbReference type="NCBI Taxonomy" id="543639"/>
    <lineage>
        <taxon>Eukaryota</taxon>
        <taxon>Metazoa</taxon>
        <taxon>Ecdysozoa</taxon>
        <taxon>Arthropoda</taxon>
        <taxon>Chelicerata</taxon>
        <taxon>Arachnida</taxon>
        <taxon>Acari</taxon>
        <taxon>Parasitiformes</taxon>
        <taxon>Ixodida</taxon>
        <taxon>Ixodoidea</taxon>
        <taxon>Ixodidae</taxon>
        <taxon>Rhipicephalinae</taxon>
        <taxon>Dermacentor</taxon>
    </lineage>
</organism>
<evidence type="ECO:0000313" key="2">
    <source>
        <dbReference type="Proteomes" id="UP000821865"/>
    </source>
</evidence>
<gene>
    <name evidence="1" type="ORF">HPB49_006985</name>
</gene>
<evidence type="ECO:0000313" key="1">
    <source>
        <dbReference type="EMBL" id="KAH7940859.1"/>
    </source>
</evidence>
<sequence length="212" mass="23854">MDWTTVQLLPISGGQVRILLTEGVDLSAQSVSHKVTVLDADCDPGALERRHRGTLRCACPREFDSVREFESHYASRHRLTCAQCRVALPTEYLLELHIAESHDPIFMARPSSTSHPKYECVVEGCTERFASWADRKRHTVDTHRYPAGFAYFPRAPLTNKHQARPSQHRGVPTRICFGRGSLVAWHQQQPPSTSQTPPDIDMKAVAEALLDT</sequence>
<proteinExistence type="predicted"/>
<accession>A0ACB8CDP5</accession>
<dbReference type="Proteomes" id="UP000821865">
    <property type="component" value="Chromosome 7"/>
</dbReference>
<protein>
    <submittedName>
        <fullName evidence="1">Uncharacterized protein</fullName>
    </submittedName>
</protein>